<dbReference type="RefSeq" id="XP_020036950.1">
    <property type="nucleotide sequence ID" value="XM_020181361.1"/>
</dbReference>
<keyword evidence="1" id="KW-0747">Spliceosome</keyword>
<dbReference type="PANTHER" id="PTHR23338">
    <property type="entry name" value="SMALL NUCLEAR RIBONUCLEOPROTEIN SM"/>
    <property type="match status" value="1"/>
</dbReference>
<evidence type="ECO:0000256" key="2">
    <source>
        <dbReference type="SAM" id="MobiDB-lite"/>
    </source>
</evidence>
<organism evidence="3">
    <name type="scientific">Castor canadensis</name>
    <name type="common">American beaver</name>
    <dbReference type="NCBI Taxonomy" id="51338"/>
    <lineage>
        <taxon>Eukaryota</taxon>
        <taxon>Metazoa</taxon>
        <taxon>Chordata</taxon>
        <taxon>Craniata</taxon>
        <taxon>Vertebrata</taxon>
        <taxon>Euteleostomi</taxon>
        <taxon>Mammalia</taxon>
        <taxon>Eutheria</taxon>
        <taxon>Euarchontoglires</taxon>
        <taxon>Glires</taxon>
        <taxon>Rodentia</taxon>
        <taxon>Castorimorpha</taxon>
        <taxon>Castoridae</taxon>
        <taxon>Castor</taxon>
    </lineage>
</organism>
<sequence>MKLLRFLMKLSHETVTIALKNGTQVHGTITDSLPLDTLFVDVEPKVKSKKREAVAGRGRGRGKGRGHSRGRGRGGPRQ</sequence>
<evidence type="ECO:0000256" key="1">
    <source>
        <dbReference type="ARBA" id="ARBA00022728"/>
    </source>
</evidence>
<dbReference type="AlphaFoldDB" id="A0A8B7W3L1"/>
<protein>
    <submittedName>
        <fullName evidence="3">Small nuclear ribonucleoprotein Sm D1-like</fullName>
    </submittedName>
</protein>
<dbReference type="OrthoDB" id="9626941at2759"/>
<dbReference type="GO" id="GO:0006396">
    <property type="term" value="P:RNA processing"/>
    <property type="evidence" value="ECO:0007669"/>
    <property type="project" value="InterPro"/>
</dbReference>
<feature type="region of interest" description="Disordered" evidence="2">
    <location>
        <begin position="46"/>
        <end position="78"/>
    </location>
</feature>
<proteinExistence type="predicted"/>
<dbReference type="GO" id="GO:0005681">
    <property type="term" value="C:spliceosomal complex"/>
    <property type="evidence" value="ECO:0007669"/>
    <property type="project" value="UniProtKB-KW"/>
</dbReference>
<evidence type="ECO:0000313" key="3">
    <source>
        <dbReference type="RefSeq" id="XP_020036950.1"/>
    </source>
</evidence>
<dbReference type="InterPro" id="IPR027141">
    <property type="entry name" value="LSm4/Sm_D1/D3"/>
</dbReference>
<dbReference type="SUPFAM" id="SSF50182">
    <property type="entry name" value="Sm-like ribonucleoproteins"/>
    <property type="match status" value="1"/>
</dbReference>
<dbReference type="InterPro" id="IPR010920">
    <property type="entry name" value="LSM_dom_sf"/>
</dbReference>
<dbReference type="KEGG" id="ccan:109697644"/>
<name>A0A8B7W3L1_CASCN</name>
<gene>
    <name evidence="3" type="primary">LOC109697644</name>
</gene>
<reference evidence="3" key="1">
    <citation type="submission" date="2025-08" db="UniProtKB">
        <authorList>
            <consortium name="RefSeq"/>
        </authorList>
    </citation>
    <scope>IDENTIFICATION</scope>
    <source>
        <tissue evidence="3">Leukocyte</tissue>
    </source>
</reference>
<keyword evidence="1" id="KW-0508">mRNA splicing</keyword>
<dbReference type="Gene3D" id="2.30.30.100">
    <property type="match status" value="1"/>
</dbReference>
<accession>A0A8B7W3L1</accession>
<keyword evidence="1" id="KW-0507">mRNA processing</keyword>
<feature type="compositionally biased region" description="Basic residues" evidence="2">
    <location>
        <begin position="58"/>
        <end position="78"/>
    </location>
</feature>